<evidence type="ECO:0000313" key="3">
    <source>
        <dbReference type="RefSeq" id="XP_070637779.1"/>
    </source>
</evidence>
<dbReference type="Proteomes" id="UP001652663">
    <property type="component" value="Chromosome 27"/>
</dbReference>
<feature type="region of interest" description="Disordered" evidence="1">
    <location>
        <begin position="164"/>
        <end position="207"/>
    </location>
</feature>
<feature type="region of interest" description="Disordered" evidence="1">
    <location>
        <begin position="1"/>
        <end position="112"/>
    </location>
</feature>
<reference evidence="3" key="1">
    <citation type="submission" date="2025-08" db="UniProtKB">
        <authorList>
            <consortium name="RefSeq"/>
        </authorList>
    </citation>
    <scope>IDENTIFICATION</scope>
    <source>
        <tissue evidence="3">Blood</tissue>
    </source>
</reference>
<protein>
    <submittedName>
        <fullName evidence="3">Uncharacterized protein</fullName>
    </submittedName>
</protein>
<organism evidence="2 3">
    <name type="scientific">Bos indicus</name>
    <name type="common">Zebu</name>
    <dbReference type="NCBI Taxonomy" id="9915"/>
    <lineage>
        <taxon>Eukaryota</taxon>
        <taxon>Metazoa</taxon>
        <taxon>Chordata</taxon>
        <taxon>Craniata</taxon>
        <taxon>Vertebrata</taxon>
        <taxon>Euteleostomi</taxon>
        <taxon>Mammalia</taxon>
        <taxon>Eutheria</taxon>
        <taxon>Laurasiatheria</taxon>
        <taxon>Artiodactyla</taxon>
        <taxon>Ruminantia</taxon>
        <taxon>Pecora</taxon>
        <taxon>Bovidae</taxon>
        <taxon>Bovinae</taxon>
        <taxon>Bos</taxon>
    </lineage>
</organism>
<proteinExistence type="predicted"/>
<accession>A0ABM4RQF8</accession>
<dbReference type="GeneID" id="139180201"/>
<dbReference type="RefSeq" id="XP_070637779.1">
    <property type="nucleotide sequence ID" value="XM_070781678.1"/>
</dbReference>
<evidence type="ECO:0000256" key="1">
    <source>
        <dbReference type="SAM" id="MobiDB-lite"/>
    </source>
</evidence>
<name>A0ABM4RQF8_BOSIN</name>
<feature type="compositionally biased region" description="Basic and acidic residues" evidence="1">
    <location>
        <begin position="88"/>
        <end position="99"/>
    </location>
</feature>
<gene>
    <name evidence="3" type="primary">LOC139180201</name>
</gene>
<evidence type="ECO:0000313" key="2">
    <source>
        <dbReference type="Proteomes" id="UP001652663"/>
    </source>
</evidence>
<keyword evidence="2" id="KW-1185">Reference proteome</keyword>
<sequence>MGLGCGDPSPCSASGPRASRNRLEPRTSESRGPGGQLTQLWHLAYEGAETARRDVTCSRRRSRDRSPGPKPRSSVIFPHDIPEVSEAASERARGLRDGTRALAGPSFASSRGSVLLTSVWSCSPRRERPLEVAPRRLSEAAGRVLGQSARRGSWGALHKAAWCRPTPDTLPGATDAHGGRPRPKTQSRPCASGMVPPPDQPERRDLEGSLLVLTVSRTPRLECVQRRAGRGPGFLSP</sequence>